<organism evidence="2">
    <name type="scientific">uncultured Thermomicrobiales bacterium</name>
    <dbReference type="NCBI Taxonomy" id="1645740"/>
    <lineage>
        <taxon>Bacteria</taxon>
        <taxon>Pseudomonadati</taxon>
        <taxon>Thermomicrobiota</taxon>
        <taxon>Thermomicrobia</taxon>
        <taxon>Thermomicrobiales</taxon>
        <taxon>environmental samples</taxon>
    </lineage>
</organism>
<feature type="region of interest" description="Disordered" evidence="1">
    <location>
        <begin position="1"/>
        <end position="34"/>
    </location>
</feature>
<dbReference type="EMBL" id="CADCWF010000153">
    <property type="protein sequence ID" value="CAA9559564.1"/>
    <property type="molecule type" value="Genomic_DNA"/>
</dbReference>
<accession>A0A6J4UTN2</accession>
<evidence type="ECO:0000313" key="2">
    <source>
        <dbReference type="EMBL" id="CAA9559564.1"/>
    </source>
</evidence>
<feature type="compositionally biased region" description="Low complexity" evidence="1">
    <location>
        <begin position="1"/>
        <end position="10"/>
    </location>
</feature>
<feature type="compositionally biased region" description="Low complexity" evidence="1">
    <location>
        <begin position="18"/>
        <end position="34"/>
    </location>
</feature>
<evidence type="ECO:0000256" key="1">
    <source>
        <dbReference type="SAM" id="MobiDB-lite"/>
    </source>
</evidence>
<reference evidence="2" key="1">
    <citation type="submission" date="2020-02" db="EMBL/GenBank/DDBJ databases">
        <authorList>
            <person name="Meier V. D."/>
        </authorList>
    </citation>
    <scope>NUCLEOTIDE SEQUENCE</scope>
    <source>
        <strain evidence="2">AVDCRST_MAG59</strain>
    </source>
</reference>
<gene>
    <name evidence="2" type="ORF">AVDCRST_MAG59-2376</name>
</gene>
<sequence>PTTPPRSSGASKKRAFSRRSGASGACSRSVPPVA</sequence>
<name>A0A6J4UTN2_9BACT</name>
<proteinExistence type="predicted"/>
<feature type="non-terminal residue" evidence="2">
    <location>
        <position position="34"/>
    </location>
</feature>
<protein>
    <submittedName>
        <fullName evidence="2">Uncharacterized protein</fullName>
    </submittedName>
</protein>
<feature type="non-terminal residue" evidence="2">
    <location>
        <position position="1"/>
    </location>
</feature>
<dbReference type="AlphaFoldDB" id="A0A6J4UTN2"/>